<dbReference type="Gene3D" id="2.60.40.790">
    <property type="match status" value="1"/>
</dbReference>
<evidence type="ECO:0000256" key="2">
    <source>
        <dbReference type="ARBA" id="ARBA00022490"/>
    </source>
</evidence>
<evidence type="ECO:0000256" key="3">
    <source>
        <dbReference type="SAM" id="MobiDB-lite"/>
    </source>
</evidence>
<evidence type="ECO:0000256" key="1">
    <source>
        <dbReference type="ARBA" id="ARBA00004496"/>
    </source>
</evidence>
<reference evidence="5" key="1">
    <citation type="submission" date="2021-01" db="EMBL/GenBank/DDBJ databases">
        <authorList>
            <person name="Corre E."/>
            <person name="Pelletier E."/>
            <person name="Niang G."/>
            <person name="Scheremetjew M."/>
            <person name="Finn R."/>
            <person name="Kale V."/>
            <person name="Holt S."/>
            <person name="Cochrane G."/>
            <person name="Meng A."/>
            <person name="Brown T."/>
            <person name="Cohen L."/>
        </authorList>
    </citation>
    <scope>NUCLEOTIDE SEQUENCE</scope>
    <source>
        <strain evidence="5">CCMP1381</strain>
    </source>
</reference>
<dbReference type="AlphaFoldDB" id="A0A7S2APU8"/>
<gene>
    <name evidence="5" type="ORF">DSPE1174_LOCUS1741</name>
</gene>
<proteinExistence type="predicted"/>
<dbReference type="Pfam" id="PF04969">
    <property type="entry name" value="CS"/>
    <property type="match status" value="1"/>
</dbReference>
<dbReference type="InterPro" id="IPR007052">
    <property type="entry name" value="CS_dom"/>
</dbReference>
<dbReference type="PROSITE" id="PS51203">
    <property type="entry name" value="CS"/>
    <property type="match status" value="1"/>
</dbReference>
<evidence type="ECO:0000313" key="5">
    <source>
        <dbReference type="EMBL" id="CAD9373031.1"/>
    </source>
</evidence>
<comment type="subcellular location">
    <subcellularLocation>
        <location evidence="1">Cytoplasm</location>
    </subcellularLocation>
</comment>
<dbReference type="GO" id="GO:0005737">
    <property type="term" value="C:cytoplasm"/>
    <property type="evidence" value="ECO:0007669"/>
    <property type="project" value="UniProtKB-SubCell"/>
</dbReference>
<feature type="region of interest" description="Disordered" evidence="3">
    <location>
        <begin position="1"/>
        <end position="117"/>
    </location>
</feature>
<dbReference type="SUPFAM" id="SSF49764">
    <property type="entry name" value="HSP20-like chaperones"/>
    <property type="match status" value="1"/>
</dbReference>
<dbReference type="PANTHER" id="PTHR12356">
    <property type="entry name" value="NUCLEAR MOVEMENT PROTEIN NUDC"/>
    <property type="match status" value="1"/>
</dbReference>
<keyword evidence="2" id="KW-0963">Cytoplasm</keyword>
<dbReference type="GO" id="GO:0006457">
    <property type="term" value="P:protein folding"/>
    <property type="evidence" value="ECO:0007669"/>
    <property type="project" value="TreeGrafter"/>
</dbReference>
<feature type="compositionally biased region" description="Acidic residues" evidence="3">
    <location>
        <begin position="144"/>
        <end position="157"/>
    </location>
</feature>
<dbReference type="PANTHER" id="PTHR12356:SF3">
    <property type="entry name" value="NUCLEAR MIGRATION PROTEIN NUDC"/>
    <property type="match status" value="1"/>
</dbReference>
<evidence type="ECO:0000259" key="4">
    <source>
        <dbReference type="PROSITE" id="PS51203"/>
    </source>
</evidence>
<feature type="compositionally biased region" description="Basic and acidic residues" evidence="3">
    <location>
        <begin position="88"/>
        <end position="101"/>
    </location>
</feature>
<name>A0A7S2APU8_9STRA</name>
<feature type="domain" description="CS" evidence="4">
    <location>
        <begin position="188"/>
        <end position="254"/>
    </location>
</feature>
<dbReference type="InterPro" id="IPR008978">
    <property type="entry name" value="HSP20-like_chaperone"/>
</dbReference>
<organism evidence="5">
    <name type="scientific">Octactis speculum</name>
    <dbReference type="NCBI Taxonomy" id="3111310"/>
    <lineage>
        <taxon>Eukaryota</taxon>
        <taxon>Sar</taxon>
        <taxon>Stramenopiles</taxon>
        <taxon>Ochrophyta</taxon>
        <taxon>Dictyochophyceae</taxon>
        <taxon>Dictyochales</taxon>
        <taxon>Dictyochaceae</taxon>
        <taxon>Octactis</taxon>
    </lineage>
</organism>
<feature type="region of interest" description="Disordered" evidence="3">
    <location>
        <begin position="134"/>
        <end position="181"/>
    </location>
</feature>
<accession>A0A7S2APU8</accession>
<sequence length="254" mass="28004">MVDYSKWDALEVSDNEDEDSVLRPKVTRLDEASTVTWGGAQGDGSISILQSSAPREPRVKQVEGKSGCNVDPASSSELPTRRAGAAARQKEKENPNIEKNKKDHGKNGRAAKSDSNAITAGYAKWDKILAEYDSVSDEEKNRSDDEESVTDSESDTEPNEKSALPPPRPRSAAAIRVDDPGLRRNGGLVDEKYVWSQSKHEVLVNFFVPGCTRGKDVTIAASKWHLYVKIEGEVFVEGRLCYPVERPESLEDKV</sequence>
<dbReference type="GO" id="GO:0051082">
    <property type="term" value="F:unfolded protein binding"/>
    <property type="evidence" value="ECO:0007669"/>
    <property type="project" value="TreeGrafter"/>
</dbReference>
<dbReference type="InterPro" id="IPR037898">
    <property type="entry name" value="NudC_fam"/>
</dbReference>
<protein>
    <recommendedName>
        <fullName evidence="4">CS domain-containing protein</fullName>
    </recommendedName>
</protein>
<dbReference type="EMBL" id="HBGS01003407">
    <property type="protein sequence ID" value="CAD9373031.1"/>
    <property type="molecule type" value="Transcribed_RNA"/>
</dbReference>